<dbReference type="InterPro" id="IPR000504">
    <property type="entry name" value="RRM_dom"/>
</dbReference>
<evidence type="ECO:0000256" key="1">
    <source>
        <dbReference type="PROSITE-ProRule" id="PRU00047"/>
    </source>
</evidence>
<accession>A0AAD5XN36</accession>
<keyword evidence="1" id="KW-0479">Metal-binding</keyword>
<dbReference type="Pfam" id="PF00076">
    <property type="entry name" value="RRM_1"/>
    <property type="match status" value="1"/>
</dbReference>
<dbReference type="EMBL" id="JADGJQ010000073">
    <property type="protein sequence ID" value="KAJ3172878.1"/>
    <property type="molecule type" value="Genomic_DNA"/>
</dbReference>
<dbReference type="GO" id="GO:0008270">
    <property type="term" value="F:zinc ion binding"/>
    <property type="evidence" value="ECO:0007669"/>
    <property type="project" value="UniProtKB-KW"/>
</dbReference>
<evidence type="ECO:0000256" key="2">
    <source>
        <dbReference type="PROSITE-ProRule" id="PRU00176"/>
    </source>
</evidence>
<dbReference type="InterPro" id="IPR012677">
    <property type="entry name" value="Nucleotide-bd_a/b_plait_sf"/>
</dbReference>
<dbReference type="Proteomes" id="UP001212152">
    <property type="component" value="Unassembled WGS sequence"/>
</dbReference>
<dbReference type="Pfam" id="PF00098">
    <property type="entry name" value="zf-CCHC"/>
    <property type="match status" value="2"/>
</dbReference>
<feature type="domain" description="RRM" evidence="3">
    <location>
        <begin position="15"/>
        <end position="86"/>
    </location>
</feature>
<proteinExistence type="predicted"/>
<keyword evidence="6" id="KW-1185">Reference proteome</keyword>
<feature type="domain" description="CCHC-type" evidence="4">
    <location>
        <begin position="121"/>
        <end position="135"/>
    </location>
</feature>
<comment type="caution">
    <text evidence="5">The sequence shown here is derived from an EMBL/GenBank/DDBJ whole genome shotgun (WGS) entry which is preliminary data.</text>
</comment>
<feature type="domain" description="CCHC-type" evidence="4">
    <location>
        <begin position="94"/>
        <end position="109"/>
    </location>
</feature>
<keyword evidence="1" id="KW-0862">Zinc</keyword>
<dbReference type="Gene3D" id="4.10.60.10">
    <property type="entry name" value="Zinc finger, CCHC-type"/>
    <property type="match status" value="2"/>
</dbReference>
<keyword evidence="2" id="KW-0694">RNA-binding</keyword>
<evidence type="ECO:0000313" key="5">
    <source>
        <dbReference type="EMBL" id="KAJ3172878.1"/>
    </source>
</evidence>
<sequence length="232" mass="24961">MSQSRPPVEPAPGATKLYVGQIPASGSIRDLEDLFAKYGRVLHIEIKPAGFGFIEYDDPRDAEDAVKALHEHPFEGQRLVVEFSKRASANNSTCFICGQTGHWVRDCPDNRDKGMDVRSGRCFKCGEAGHLAKYCGPVTAAVTVHRLVTGLAPARPVVARRRHTVIAAEVAVTTGTTLTVITRRTAATVTATGRHLPAAAGTTTRPGETTTTVTIAAPLPLGRRGIEEWLVR</sequence>
<dbReference type="PROSITE" id="PS50158">
    <property type="entry name" value="ZF_CCHC"/>
    <property type="match status" value="2"/>
</dbReference>
<evidence type="ECO:0000259" key="3">
    <source>
        <dbReference type="PROSITE" id="PS50102"/>
    </source>
</evidence>
<keyword evidence="1" id="KW-0863">Zinc-finger</keyword>
<dbReference type="InterPro" id="IPR035979">
    <property type="entry name" value="RBD_domain_sf"/>
</dbReference>
<dbReference type="SUPFAM" id="SSF54928">
    <property type="entry name" value="RNA-binding domain, RBD"/>
    <property type="match status" value="1"/>
</dbReference>
<dbReference type="InterPro" id="IPR050907">
    <property type="entry name" value="SRSF"/>
</dbReference>
<name>A0AAD5XN36_9FUNG</name>
<dbReference type="SMART" id="SM00343">
    <property type="entry name" value="ZnF_C2HC"/>
    <property type="match status" value="2"/>
</dbReference>
<dbReference type="SUPFAM" id="SSF57756">
    <property type="entry name" value="Retrovirus zinc finger-like domains"/>
    <property type="match status" value="1"/>
</dbReference>
<dbReference type="GO" id="GO:0003723">
    <property type="term" value="F:RNA binding"/>
    <property type="evidence" value="ECO:0007669"/>
    <property type="project" value="UniProtKB-UniRule"/>
</dbReference>
<dbReference type="SMART" id="SM00360">
    <property type="entry name" value="RRM"/>
    <property type="match status" value="1"/>
</dbReference>
<dbReference type="InterPro" id="IPR036875">
    <property type="entry name" value="Znf_CCHC_sf"/>
</dbReference>
<dbReference type="Gene3D" id="3.30.70.330">
    <property type="match status" value="1"/>
</dbReference>
<protein>
    <submittedName>
        <fullName evidence="5">Uncharacterized protein</fullName>
    </submittedName>
</protein>
<dbReference type="AlphaFoldDB" id="A0AAD5XN36"/>
<dbReference type="PANTHER" id="PTHR23147">
    <property type="entry name" value="SERINE/ARGININE RICH SPLICING FACTOR"/>
    <property type="match status" value="1"/>
</dbReference>
<dbReference type="PROSITE" id="PS50102">
    <property type="entry name" value="RRM"/>
    <property type="match status" value="1"/>
</dbReference>
<gene>
    <name evidence="5" type="ORF">HDU87_007714</name>
</gene>
<dbReference type="InterPro" id="IPR001878">
    <property type="entry name" value="Znf_CCHC"/>
</dbReference>
<evidence type="ECO:0000313" key="6">
    <source>
        <dbReference type="Proteomes" id="UP001212152"/>
    </source>
</evidence>
<organism evidence="5 6">
    <name type="scientific">Geranomyces variabilis</name>
    <dbReference type="NCBI Taxonomy" id="109894"/>
    <lineage>
        <taxon>Eukaryota</taxon>
        <taxon>Fungi</taxon>
        <taxon>Fungi incertae sedis</taxon>
        <taxon>Chytridiomycota</taxon>
        <taxon>Chytridiomycota incertae sedis</taxon>
        <taxon>Chytridiomycetes</taxon>
        <taxon>Spizellomycetales</taxon>
        <taxon>Powellomycetaceae</taxon>
        <taxon>Geranomyces</taxon>
    </lineage>
</organism>
<evidence type="ECO:0000259" key="4">
    <source>
        <dbReference type="PROSITE" id="PS50158"/>
    </source>
</evidence>
<reference evidence="5" key="1">
    <citation type="submission" date="2020-05" db="EMBL/GenBank/DDBJ databases">
        <title>Phylogenomic resolution of chytrid fungi.</title>
        <authorList>
            <person name="Stajich J.E."/>
            <person name="Amses K."/>
            <person name="Simmons R."/>
            <person name="Seto K."/>
            <person name="Myers J."/>
            <person name="Bonds A."/>
            <person name="Quandt C.A."/>
            <person name="Barry K."/>
            <person name="Liu P."/>
            <person name="Grigoriev I."/>
            <person name="Longcore J.E."/>
            <person name="James T.Y."/>
        </authorList>
    </citation>
    <scope>NUCLEOTIDE SEQUENCE</scope>
    <source>
        <strain evidence="5">JEL0379</strain>
    </source>
</reference>